<protein>
    <submittedName>
        <fullName evidence="2">Uncharacterized protein</fullName>
    </submittedName>
</protein>
<keyword evidence="3" id="KW-1185">Reference proteome</keyword>
<dbReference type="Proteomes" id="UP000296284">
    <property type="component" value="Chromosome"/>
</dbReference>
<dbReference type="EMBL" id="CP038469">
    <property type="protein sequence ID" value="QBX80463.1"/>
    <property type="molecule type" value="Genomic_DNA"/>
</dbReference>
<dbReference type="RefSeq" id="WP_135322445.1">
    <property type="nucleotide sequence ID" value="NZ_CP038469.1"/>
</dbReference>
<dbReference type="PROSITE" id="PS51257">
    <property type="entry name" value="PROKAR_LIPOPROTEIN"/>
    <property type="match status" value="1"/>
</dbReference>
<evidence type="ECO:0000256" key="1">
    <source>
        <dbReference type="SAM" id="SignalP"/>
    </source>
</evidence>
<organism evidence="2 3">
    <name type="scientific">Citrobacter tructae</name>
    <dbReference type="NCBI Taxonomy" id="2562449"/>
    <lineage>
        <taxon>Bacteria</taxon>
        <taxon>Pseudomonadati</taxon>
        <taxon>Pseudomonadota</taxon>
        <taxon>Gammaproteobacteria</taxon>
        <taxon>Enterobacterales</taxon>
        <taxon>Enterobacteriaceae</taxon>
        <taxon>Citrobacter</taxon>
    </lineage>
</organism>
<sequence>MRVKFRQSLCAVLVLSCVNFFALASDVPVGTYSYTQQGEEFIDGQRASVTWNVAIKEDKNAVVTMYSWHALFTCDGKYTVSNDGEKLALTWSSKENTDTECDISAPQILLKKSPSGKVQVHSELFMWDPSGWKNTRVIR</sequence>
<name>A0ABX5T562_9ENTR</name>
<accession>A0ABX5T562</accession>
<gene>
    <name evidence="2" type="ORF">E4Z61_08860</name>
</gene>
<evidence type="ECO:0000313" key="3">
    <source>
        <dbReference type="Proteomes" id="UP000296284"/>
    </source>
</evidence>
<reference evidence="2 3" key="1">
    <citation type="submission" date="2019-03" db="EMBL/GenBank/DDBJ databases">
        <title>Complete genome sequence of Citrobacter sp. SNU WT2 isolated from diseased rainbow trout.</title>
        <authorList>
            <person name="Oh W.T."/>
            <person name="Park S.C."/>
        </authorList>
    </citation>
    <scope>NUCLEOTIDE SEQUENCE [LARGE SCALE GENOMIC DNA]</scope>
    <source>
        <strain evidence="2 3">SNU WT2</strain>
    </source>
</reference>
<evidence type="ECO:0000313" key="2">
    <source>
        <dbReference type="EMBL" id="QBX80463.1"/>
    </source>
</evidence>
<feature type="chain" id="PRO_5045697785" evidence="1">
    <location>
        <begin position="25"/>
        <end position="139"/>
    </location>
</feature>
<proteinExistence type="predicted"/>
<keyword evidence="1" id="KW-0732">Signal</keyword>
<feature type="signal peptide" evidence="1">
    <location>
        <begin position="1"/>
        <end position="24"/>
    </location>
</feature>